<dbReference type="OrthoDB" id="7462577at2759"/>
<evidence type="ECO:0000256" key="6">
    <source>
        <dbReference type="ARBA" id="ARBA00022759"/>
    </source>
</evidence>
<feature type="region of interest" description="Disordered" evidence="10">
    <location>
        <begin position="1"/>
        <end position="41"/>
    </location>
</feature>
<dbReference type="STRING" id="595528.A0A0D2X292"/>
<comment type="catalytic activity">
    <reaction evidence="1 8 9">
        <text>Endonucleolytic cleavage to 5'-phosphomonoester.</text>
        <dbReference type="EC" id="3.1.26.4"/>
    </reaction>
</comment>
<evidence type="ECO:0000313" key="12">
    <source>
        <dbReference type="EMBL" id="KJE92154.1"/>
    </source>
</evidence>
<comment type="similarity">
    <text evidence="3">Belongs to the RNase HII family. Eukaryotic subfamily.</text>
</comment>
<organism evidence="12 13">
    <name type="scientific">Capsaspora owczarzaki (strain ATCC 30864)</name>
    <dbReference type="NCBI Taxonomy" id="595528"/>
    <lineage>
        <taxon>Eukaryota</taxon>
        <taxon>Filasterea</taxon>
        <taxon>Capsaspora</taxon>
    </lineage>
</organism>
<dbReference type="CDD" id="cd07181">
    <property type="entry name" value="RNase_HII_eukaryota_like"/>
    <property type="match status" value="1"/>
</dbReference>
<accession>A0A0D2X292</accession>
<dbReference type="FunFam" id="1.10.10.460:FF:000001">
    <property type="entry name" value="Ribonuclease"/>
    <property type="match status" value="1"/>
</dbReference>
<feature type="binding site" evidence="8">
    <location>
        <position position="223"/>
    </location>
    <ligand>
        <name>a divalent metal cation</name>
        <dbReference type="ChEBI" id="CHEBI:60240"/>
    </ligand>
</feature>
<evidence type="ECO:0000256" key="2">
    <source>
        <dbReference type="ARBA" id="ARBA00001946"/>
    </source>
</evidence>
<dbReference type="PANTHER" id="PTHR10954:SF7">
    <property type="entry name" value="RIBONUCLEASE H2 SUBUNIT A"/>
    <property type="match status" value="1"/>
</dbReference>
<dbReference type="GO" id="GO:0046872">
    <property type="term" value="F:metal ion binding"/>
    <property type="evidence" value="ECO:0007669"/>
    <property type="project" value="UniProtKB-KW"/>
</dbReference>
<feature type="domain" description="RNase H type-2" evidence="11">
    <location>
        <begin position="109"/>
        <end position="333"/>
    </location>
</feature>
<dbReference type="InterPro" id="IPR012337">
    <property type="entry name" value="RNaseH-like_sf"/>
</dbReference>
<dbReference type="AlphaFoldDB" id="A0A0D2X292"/>
<proteinExistence type="inferred from homology"/>
<keyword evidence="5 8" id="KW-0479">Metal-binding</keyword>
<comment type="function">
    <text evidence="9">Endonuclease that specifically degrades the RNA of RNA-DNA hybrids.</text>
</comment>
<dbReference type="GO" id="GO:0006298">
    <property type="term" value="P:mismatch repair"/>
    <property type="evidence" value="ECO:0007669"/>
    <property type="project" value="TreeGrafter"/>
</dbReference>
<dbReference type="FunFam" id="3.30.420.10:FF:000016">
    <property type="entry name" value="Ribonuclease"/>
    <property type="match status" value="1"/>
</dbReference>
<dbReference type="Gene3D" id="3.30.420.10">
    <property type="entry name" value="Ribonuclease H-like superfamily/Ribonuclease H"/>
    <property type="match status" value="1"/>
</dbReference>
<keyword evidence="4 8" id="KW-0540">Nuclease</keyword>
<dbReference type="InterPro" id="IPR023160">
    <property type="entry name" value="RNase_HII_hlx-loop-hlx_cap_dom"/>
</dbReference>
<dbReference type="InterPro" id="IPR001352">
    <property type="entry name" value="RNase_HII/HIII"/>
</dbReference>
<dbReference type="OMA" id="WILGIFE"/>
<dbReference type="NCBIfam" id="TIGR00729">
    <property type="entry name" value="ribonuclease HII"/>
    <property type="match status" value="1"/>
</dbReference>
<keyword evidence="6 8" id="KW-0255">Endonuclease</keyword>
<comment type="cofactor">
    <cofactor evidence="2">
        <name>Mg(2+)</name>
        <dbReference type="ChEBI" id="CHEBI:18420"/>
    </cofactor>
</comment>
<evidence type="ECO:0000256" key="4">
    <source>
        <dbReference type="ARBA" id="ARBA00022722"/>
    </source>
</evidence>
<evidence type="ECO:0000256" key="3">
    <source>
        <dbReference type="ARBA" id="ARBA00007058"/>
    </source>
</evidence>
<feature type="binding site" evidence="8">
    <location>
        <position position="115"/>
    </location>
    <ligand>
        <name>a divalent metal cation</name>
        <dbReference type="ChEBI" id="CHEBI:60240"/>
    </ligand>
</feature>
<dbReference type="Gene3D" id="1.10.10.460">
    <property type="entry name" value="Ribonuclease hii. Domain 2"/>
    <property type="match status" value="1"/>
</dbReference>
<dbReference type="GO" id="GO:0032299">
    <property type="term" value="C:ribonuclease H2 complex"/>
    <property type="evidence" value="ECO:0007669"/>
    <property type="project" value="TreeGrafter"/>
</dbReference>
<dbReference type="InterPro" id="IPR024567">
    <property type="entry name" value="RNase_HII/HIII_dom"/>
</dbReference>
<gene>
    <name evidence="12" type="ORF">CAOG_003173</name>
</gene>
<evidence type="ECO:0000256" key="5">
    <source>
        <dbReference type="ARBA" id="ARBA00022723"/>
    </source>
</evidence>
<dbReference type="Pfam" id="PF01351">
    <property type="entry name" value="RNase_HII"/>
    <property type="match status" value="1"/>
</dbReference>
<feature type="binding site" evidence="8">
    <location>
        <position position="116"/>
    </location>
    <ligand>
        <name>a divalent metal cation</name>
        <dbReference type="ChEBI" id="CHEBI:60240"/>
    </ligand>
</feature>
<keyword evidence="7 8" id="KW-0378">Hydrolase</keyword>
<keyword evidence="13" id="KW-1185">Reference proteome</keyword>
<protein>
    <recommendedName>
        <fullName evidence="9">Ribonuclease</fullName>
        <ecNumber evidence="9">3.1.26.4</ecNumber>
    </recommendedName>
</protein>
<name>A0A0D2X292_CAPO3</name>
<evidence type="ECO:0000256" key="7">
    <source>
        <dbReference type="ARBA" id="ARBA00022801"/>
    </source>
</evidence>
<evidence type="ECO:0000256" key="1">
    <source>
        <dbReference type="ARBA" id="ARBA00000077"/>
    </source>
</evidence>
<dbReference type="EC" id="3.1.26.4" evidence="9"/>
<dbReference type="EMBL" id="KE346363">
    <property type="protein sequence ID" value="KJE92154.1"/>
    <property type="molecule type" value="Genomic_DNA"/>
</dbReference>
<evidence type="ECO:0000259" key="11">
    <source>
        <dbReference type="PROSITE" id="PS51975"/>
    </source>
</evidence>
<dbReference type="GO" id="GO:0004523">
    <property type="term" value="F:RNA-DNA hybrid ribonuclease activity"/>
    <property type="evidence" value="ECO:0007669"/>
    <property type="project" value="UniProtKB-UniRule"/>
</dbReference>
<feature type="compositionally biased region" description="Low complexity" evidence="10">
    <location>
        <begin position="11"/>
        <end position="35"/>
    </location>
</feature>
<dbReference type="eggNOG" id="KOG2299">
    <property type="taxonomic scope" value="Eukaryota"/>
</dbReference>
<sequence>MSTPMDIDETSQASIQSAASSPRRSTRISSRASTPAPAPVLARATRDATEAVNQASNTADWVAAAPRPVQPPTDGSAFDALAHISSSAYNNSRTATLASPVPDVCRTAPCCLGIDEAGRGPVLGPMVYGISYCPLSDDPRLRQMGFDDSKKLDEPTRRRLFDDINKANDFMGFSVCVISPQDISSSMLRRAKYNLNALSHDTAMSLVQRALDDGVNIAKVFVDTVGTAETYQEKLSERFPGIEFKVSAKADSLFPIVSAASICAKVVRDHVLDIWQFSEPHGSTIGRDFGCGYPSDPVTKQWLQTNMDSVFGFPGVVRFSWGTCKNILIDRAVNVTWEDDGEDEDDERANAKKSNHSILEFVKPTAPKRHRYFIERKLEIVQDLR</sequence>
<evidence type="ECO:0000256" key="9">
    <source>
        <dbReference type="RuleBase" id="RU003515"/>
    </source>
</evidence>
<dbReference type="FunCoup" id="A0A0D2X292">
    <property type="interactions" value="119"/>
</dbReference>
<dbReference type="PhylomeDB" id="A0A0D2X292"/>
<evidence type="ECO:0000256" key="8">
    <source>
        <dbReference type="PROSITE-ProRule" id="PRU01319"/>
    </source>
</evidence>
<dbReference type="Proteomes" id="UP000008743">
    <property type="component" value="Unassembled WGS sequence"/>
</dbReference>
<dbReference type="GO" id="GO:0043137">
    <property type="term" value="P:DNA replication, removal of RNA primer"/>
    <property type="evidence" value="ECO:0007669"/>
    <property type="project" value="TreeGrafter"/>
</dbReference>
<dbReference type="PROSITE" id="PS51975">
    <property type="entry name" value="RNASE_H_2"/>
    <property type="match status" value="1"/>
</dbReference>
<evidence type="ECO:0000256" key="10">
    <source>
        <dbReference type="SAM" id="MobiDB-lite"/>
    </source>
</evidence>
<dbReference type="InterPro" id="IPR036397">
    <property type="entry name" value="RNaseH_sf"/>
</dbReference>
<dbReference type="GO" id="GO:0003723">
    <property type="term" value="F:RNA binding"/>
    <property type="evidence" value="ECO:0007669"/>
    <property type="project" value="UniProtKB-UniRule"/>
</dbReference>
<evidence type="ECO:0000313" key="13">
    <source>
        <dbReference type="Proteomes" id="UP000008743"/>
    </source>
</evidence>
<dbReference type="RefSeq" id="XP_004364012.1">
    <property type="nucleotide sequence ID" value="XM_004363955.2"/>
</dbReference>
<dbReference type="PANTHER" id="PTHR10954">
    <property type="entry name" value="RIBONUCLEASE H2 SUBUNIT A"/>
    <property type="match status" value="1"/>
</dbReference>
<comment type="cofactor">
    <cofactor evidence="8">
        <name>Mn(2+)</name>
        <dbReference type="ChEBI" id="CHEBI:29035"/>
    </cofactor>
    <cofactor evidence="8">
        <name>Mg(2+)</name>
        <dbReference type="ChEBI" id="CHEBI:18420"/>
    </cofactor>
    <text evidence="8">Manganese or magnesium. Binds 1 divalent metal ion per monomer in the absence of substrate. May bind a second metal ion after substrate binding.</text>
</comment>
<dbReference type="InParanoid" id="A0A0D2X292"/>
<reference evidence="13" key="1">
    <citation type="submission" date="2011-02" db="EMBL/GenBank/DDBJ databases">
        <title>The Genome Sequence of Capsaspora owczarzaki ATCC 30864.</title>
        <authorList>
            <person name="Russ C."/>
            <person name="Cuomo C."/>
            <person name="Burger G."/>
            <person name="Gray M.W."/>
            <person name="Holland P.W.H."/>
            <person name="King N."/>
            <person name="Lang F.B.F."/>
            <person name="Roger A.J."/>
            <person name="Ruiz-Trillo I."/>
            <person name="Young S.K."/>
            <person name="Zeng Q."/>
            <person name="Gargeya S."/>
            <person name="Alvarado L."/>
            <person name="Berlin A."/>
            <person name="Chapman S.B."/>
            <person name="Chen Z."/>
            <person name="Freedman E."/>
            <person name="Gellesch M."/>
            <person name="Goldberg J."/>
            <person name="Griggs A."/>
            <person name="Gujja S."/>
            <person name="Heilman E."/>
            <person name="Heiman D."/>
            <person name="Howarth C."/>
            <person name="Mehta T."/>
            <person name="Neiman D."/>
            <person name="Pearson M."/>
            <person name="Roberts A."/>
            <person name="Saif S."/>
            <person name="Shea T."/>
            <person name="Shenoy N."/>
            <person name="Sisk P."/>
            <person name="Stolte C."/>
            <person name="Sykes S."/>
            <person name="White J."/>
            <person name="Yandava C."/>
            <person name="Haas B."/>
            <person name="Nusbaum C."/>
            <person name="Birren B."/>
        </authorList>
    </citation>
    <scope>NUCLEOTIDE SEQUENCE</scope>
    <source>
        <strain evidence="13">ATCC 30864</strain>
    </source>
</reference>
<dbReference type="InterPro" id="IPR004649">
    <property type="entry name" value="RNase_H2_suA"/>
</dbReference>
<dbReference type="SUPFAM" id="SSF53098">
    <property type="entry name" value="Ribonuclease H-like"/>
    <property type="match status" value="1"/>
</dbReference>